<dbReference type="Gene3D" id="3.40.50.1820">
    <property type="entry name" value="alpha/beta hydrolase"/>
    <property type="match status" value="1"/>
</dbReference>
<feature type="domain" description="Dienelactone hydrolase" evidence="1">
    <location>
        <begin position="36"/>
        <end position="255"/>
    </location>
</feature>
<dbReference type="InterPro" id="IPR002925">
    <property type="entry name" value="Dienelactn_hydro"/>
</dbReference>
<reference evidence="2 3" key="1">
    <citation type="submission" date="2015-01" db="EMBL/GenBank/DDBJ databases">
        <title>The Genome Sequence of Exophiala spinifera CBS89968.</title>
        <authorList>
            <consortium name="The Broad Institute Genomics Platform"/>
            <person name="Cuomo C."/>
            <person name="de Hoog S."/>
            <person name="Gorbushina A."/>
            <person name="Stielow B."/>
            <person name="Teixiera M."/>
            <person name="Abouelleil A."/>
            <person name="Chapman S.B."/>
            <person name="Priest M."/>
            <person name="Young S.K."/>
            <person name="Wortman J."/>
            <person name="Nusbaum C."/>
            <person name="Birren B."/>
        </authorList>
    </citation>
    <scope>NUCLEOTIDE SEQUENCE [LARGE SCALE GENOMIC DNA]</scope>
    <source>
        <strain evidence="2 3">CBS 89968</strain>
    </source>
</reference>
<gene>
    <name evidence="2" type="ORF">PV08_03250</name>
</gene>
<dbReference type="PANTHER" id="PTHR17630:SF55">
    <property type="entry name" value="DIENELACTONE HYDROLASE FAMILY PROTEIN (AFU_ORTHOLOGUE AFUA_1G01900)"/>
    <property type="match status" value="1"/>
</dbReference>
<keyword evidence="3" id="KW-1185">Reference proteome</keyword>
<proteinExistence type="predicted"/>
<dbReference type="PANTHER" id="PTHR17630">
    <property type="entry name" value="DIENELACTONE HYDROLASE"/>
    <property type="match status" value="1"/>
</dbReference>
<dbReference type="RefSeq" id="XP_016239177.1">
    <property type="nucleotide sequence ID" value="XM_016377607.1"/>
</dbReference>
<dbReference type="STRING" id="91928.A0A0D1YUN7"/>
<organism evidence="2 3">
    <name type="scientific">Exophiala spinifera</name>
    <dbReference type="NCBI Taxonomy" id="91928"/>
    <lineage>
        <taxon>Eukaryota</taxon>
        <taxon>Fungi</taxon>
        <taxon>Dikarya</taxon>
        <taxon>Ascomycota</taxon>
        <taxon>Pezizomycotina</taxon>
        <taxon>Eurotiomycetes</taxon>
        <taxon>Chaetothyriomycetidae</taxon>
        <taxon>Chaetothyriales</taxon>
        <taxon>Herpotrichiellaceae</taxon>
        <taxon>Exophiala</taxon>
    </lineage>
</organism>
<dbReference type="VEuPathDB" id="FungiDB:PV08_03250"/>
<dbReference type="GeneID" id="27330333"/>
<dbReference type="SUPFAM" id="SSF53474">
    <property type="entry name" value="alpha/beta-Hydrolases"/>
    <property type="match status" value="1"/>
</dbReference>
<dbReference type="HOGENOM" id="CLU_054590_2_1_1"/>
<accession>A0A0D1YUN7</accession>
<dbReference type="Proteomes" id="UP000053328">
    <property type="component" value="Unassembled WGS sequence"/>
</dbReference>
<sequence>MSYSECCQKGSLWDGTPQGEEKTLGPNKAYMTGTNPDAAVMLIHDAFGWKFPNTRLLADSYAKEADVTVYLPDFFGGESLGPFETIADPTQWHKLDLAGFMSRNTKDIRTPEIFECARALRTQHEYKRVGAIGFCFGGWAVFRLGAKSHNDNDNDNGEPLVDCISTGHPSLLEKTEIDAVGVPVQILAPEHDVMFLPELKEYANKVIPTLGVAYDYQYFPGVEHGFCTRGDVKIANGQEYKAMNRAREAAISWFKVWLHPN</sequence>
<dbReference type="AlphaFoldDB" id="A0A0D1YUN7"/>
<dbReference type="GO" id="GO:0016787">
    <property type="term" value="F:hydrolase activity"/>
    <property type="evidence" value="ECO:0007669"/>
    <property type="project" value="InterPro"/>
</dbReference>
<protein>
    <recommendedName>
        <fullName evidence="1">Dienelactone hydrolase domain-containing protein</fullName>
    </recommendedName>
</protein>
<evidence type="ECO:0000313" key="2">
    <source>
        <dbReference type="EMBL" id="KIW18961.1"/>
    </source>
</evidence>
<name>A0A0D1YUN7_9EURO</name>
<dbReference type="InterPro" id="IPR029058">
    <property type="entry name" value="AB_hydrolase_fold"/>
</dbReference>
<dbReference type="OrthoDB" id="10019231at2759"/>
<dbReference type="EMBL" id="KN847493">
    <property type="protein sequence ID" value="KIW18961.1"/>
    <property type="molecule type" value="Genomic_DNA"/>
</dbReference>
<evidence type="ECO:0000259" key="1">
    <source>
        <dbReference type="Pfam" id="PF01738"/>
    </source>
</evidence>
<evidence type="ECO:0000313" key="3">
    <source>
        <dbReference type="Proteomes" id="UP000053328"/>
    </source>
</evidence>
<dbReference type="Pfam" id="PF01738">
    <property type="entry name" value="DLH"/>
    <property type="match status" value="1"/>
</dbReference>